<dbReference type="SUPFAM" id="SSF89796">
    <property type="entry name" value="CoA-transferase family III (CaiB/BaiF)"/>
    <property type="match status" value="1"/>
</dbReference>
<name>A0ABV7IIY7_9SPHN</name>
<evidence type="ECO:0000313" key="3">
    <source>
        <dbReference type="Proteomes" id="UP001595604"/>
    </source>
</evidence>
<dbReference type="InterPro" id="IPR003673">
    <property type="entry name" value="CoA-Trfase_fam_III"/>
</dbReference>
<keyword evidence="1 2" id="KW-0808">Transferase</keyword>
<dbReference type="RefSeq" id="WP_379508050.1">
    <property type="nucleotide sequence ID" value="NZ_JBHRTQ010000001.1"/>
</dbReference>
<dbReference type="Pfam" id="PF02515">
    <property type="entry name" value="CoA_transf_3"/>
    <property type="match status" value="1"/>
</dbReference>
<protein>
    <submittedName>
        <fullName evidence="2">CaiB/BaiF CoA transferase family protein</fullName>
    </submittedName>
</protein>
<accession>A0ABV7IIY7</accession>
<evidence type="ECO:0000313" key="2">
    <source>
        <dbReference type="EMBL" id="MFC3172653.1"/>
    </source>
</evidence>
<dbReference type="GO" id="GO:0016740">
    <property type="term" value="F:transferase activity"/>
    <property type="evidence" value="ECO:0007669"/>
    <property type="project" value="UniProtKB-KW"/>
</dbReference>
<dbReference type="Gene3D" id="3.40.50.10540">
    <property type="entry name" value="Crotonobetainyl-coa:carnitine coa-transferase, domain 1"/>
    <property type="match status" value="1"/>
</dbReference>
<proteinExistence type="predicted"/>
<organism evidence="2 3">
    <name type="scientific">Novosphingobium bradum</name>
    <dbReference type="NCBI Taxonomy" id="1737444"/>
    <lineage>
        <taxon>Bacteria</taxon>
        <taxon>Pseudomonadati</taxon>
        <taxon>Pseudomonadota</taxon>
        <taxon>Alphaproteobacteria</taxon>
        <taxon>Sphingomonadales</taxon>
        <taxon>Sphingomonadaceae</taxon>
        <taxon>Novosphingobium</taxon>
    </lineage>
</organism>
<sequence length="394" mass="42323">MQQVFKGLRVLDFGRFIAAPWCSAILADLGADVIRVEKREGGEDRWVQSVGPNGASAGYLSNNRNKRSLTLDTTTPEGRAIAAKLVASADVVIANMPDEAMAANGLDYETLKAIKPDIILASATAYGRGGPYSKRVGFDGVGQVMSGAVYRTGAPEQPYRTAVPYVDYSTALSLTIAVMAAIIHRNATGEGQQVEAALLPSALMISNALCIEQAILKKDAGRVGNRGMAIGPSDLFAVGDGWILVQVTGQPMFKRWCRLMEREEWFTDPRFADDEQRAANIAPLNARMSEWCQGKTMEQAMAALGEARVPASPVLSPQQVLDDPHVQAMGYLKPLDYPGLPSPAPVIETPFRMSATPPSIRTRAPTVGEHTDALLADLGYSEADIAALHERAIV</sequence>
<dbReference type="Proteomes" id="UP001595604">
    <property type="component" value="Unassembled WGS sequence"/>
</dbReference>
<comment type="caution">
    <text evidence="2">The sequence shown here is derived from an EMBL/GenBank/DDBJ whole genome shotgun (WGS) entry which is preliminary data.</text>
</comment>
<dbReference type="InterPro" id="IPR044855">
    <property type="entry name" value="CoA-Trfase_III_dom3_sf"/>
</dbReference>
<dbReference type="InterPro" id="IPR023606">
    <property type="entry name" value="CoA-Trfase_III_dom_1_sf"/>
</dbReference>
<dbReference type="EMBL" id="JBHRTQ010000001">
    <property type="protein sequence ID" value="MFC3172653.1"/>
    <property type="molecule type" value="Genomic_DNA"/>
</dbReference>
<gene>
    <name evidence="2" type="ORF">ACFOD9_00160</name>
</gene>
<dbReference type="InterPro" id="IPR050483">
    <property type="entry name" value="CoA-transferase_III_domain"/>
</dbReference>
<dbReference type="PANTHER" id="PTHR48207:SF3">
    <property type="entry name" value="SUCCINATE--HYDROXYMETHYLGLUTARATE COA-TRANSFERASE"/>
    <property type="match status" value="1"/>
</dbReference>
<dbReference type="PANTHER" id="PTHR48207">
    <property type="entry name" value="SUCCINATE--HYDROXYMETHYLGLUTARATE COA-TRANSFERASE"/>
    <property type="match status" value="1"/>
</dbReference>
<keyword evidence="3" id="KW-1185">Reference proteome</keyword>
<dbReference type="Gene3D" id="3.30.1540.10">
    <property type="entry name" value="formyl-coa transferase, domain 3"/>
    <property type="match status" value="1"/>
</dbReference>
<evidence type="ECO:0000256" key="1">
    <source>
        <dbReference type="ARBA" id="ARBA00022679"/>
    </source>
</evidence>
<reference evidence="3" key="1">
    <citation type="journal article" date="2019" name="Int. J. Syst. Evol. Microbiol.">
        <title>The Global Catalogue of Microorganisms (GCM) 10K type strain sequencing project: providing services to taxonomists for standard genome sequencing and annotation.</title>
        <authorList>
            <consortium name="The Broad Institute Genomics Platform"/>
            <consortium name="The Broad Institute Genome Sequencing Center for Infectious Disease"/>
            <person name="Wu L."/>
            <person name="Ma J."/>
        </authorList>
    </citation>
    <scope>NUCLEOTIDE SEQUENCE [LARGE SCALE GENOMIC DNA]</scope>
    <source>
        <strain evidence="3">KCTC 42984</strain>
    </source>
</reference>